<dbReference type="GO" id="GO:0009432">
    <property type="term" value="P:SOS response"/>
    <property type="evidence" value="ECO:0007669"/>
    <property type="project" value="UniProtKB-UniRule"/>
</dbReference>
<accession>A0A6N2U4F0</accession>
<dbReference type="PRINTS" id="PR00726">
    <property type="entry name" value="LEXASERPTASE"/>
</dbReference>
<evidence type="ECO:0000256" key="5">
    <source>
        <dbReference type="ARBA" id="ARBA00022801"/>
    </source>
</evidence>
<feature type="site" description="Cleavage; by autolysis" evidence="12">
    <location>
        <begin position="117"/>
        <end position="118"/>
    </location>
</feature>
<keyword evidence="2 12" id="KW-0678">Repressor</keyword>
<evidence type="ECO:0000256" key="4">
    <source>
        <dbReference type="ARBA" id="ARBA00022763"/>
    </source>
</evidence>
<evidence type="ECO:0000256" key="12">
    <source>
        <dbReference type="HAMAP-Rule" id="MF_00015"/>
    </source>
</evidence>
<dbReference type="SUPFAM" id="SSF46785">
    <property type="entry name" value="Winged helix' DNA-binding domain"/>
    <property type="match status" value="1"/>
</dbReference>
<keyword evidence="9 12" id="KW-0804">Transcription</keyword>
<dbReference type="CDD" id="cd00090">
    <property type="entry name" value="HTH_ARSR"/>
    <property type="match status" value="1"/>
</dbReference>
<organism evidence="16">
    <name type="scientific">Schaalia odontolytica</name>
    <dbReference type="NCBI Taxonomy" id="1660"/>
    <lineage>
        <taxon>Bacteria</taxon>
        <taxon>Bacillati</taxon>
        <taxon>Actinomycetota</taxon>
        <taxon>Actinomycetes</taxon>
        <taxon>Actinomycetales</taxon>
        <taxon>Actinomycetaceae</taxon>
        <taxon>Schaalia</taxon>
    </lineage>
</organism>
<dbReference type="GO" id="GO:0003677">
    <property type="term" value="F:DNA binding"/>
    <property type="evidence" value="ECO:0007669"/>
    <property type="project" value="UniProtKB-UniRule"/>
</dbReference>
<dbReference type="GO" id="GO:0006508">
    <property type="term" value="P:proteolysis"/>
    <property type="evidence" value="ECO:0007669"/>
    <property type="project" value="InterPro"/>
</dbReference>
<dbReference type="Gene3D" id="2.10.109.10">
    <property type="entry name" value="Umud Fragment, subunit A"/>
    <property type="match status" value="1"/>
</dbReference>
<dbReference type="InterPro" id="IPR006197">
    <property type="entry name" value="Peptidase_S24_LexA"/>
</dbReference>
<evidence type="ECO:0000313" key="16">
    <source>
        <dbReference type="EMBL" id="VYT12850.1"/>
    </source>
</evidence>
<comment type="catalytic activity">
    <reaction evidence="12">
        <text>Hydrolysis of Ala-|-Gly bond in repressor LexA.</text>
        <dbReference type="EC" id="3.4.21.88"/>
    </reaction>
</comment>
<dbReference type="SUPFAM" id="SSF51306">
    <property type="entry name" value="LexA/Signal peptidase"/>
    <property type="match status" value="1"/>
</dbReference>
<dbReference type="GO" id="GO:0006281">
    <property type="term" value="P:DNA repair"/>
    <property type="evidence" value="ECO:0007669"/>
    <property type="project" value="UniProtKB-UniRule"/>
</dbReference>
<feature type="active site" description="For autocatalytic cleavage activity" evidence="12">
    <location>
        <position position="189"/>
    </location>
</feature>
<dbReference type="NCBIfam" id="TIGR00498">
    <property type="entry name" value="lexA"/>
    <property type="match status" value="1"/>
</dbReference>
<evidence type="ECO:0000256" key="9">
    <source>
        <dbReference type="ARBA" id="ARBA00023163"/>
    </source>
</evidence>
<evidence type="ECO:0000259" key="15">
    <source>
        <dbReference type="Pfam" id="PF01726"/>
    </source>
</evidence>
<evidence type="ECO:0000256" key="8">
    <source>
        <dbReference type="ARBA" id="ARBA00023125"/>
    </source>
</evidence>
<dbReference type="GO" id="GO:0006260">
    <property type="term" value="P:DNA replication"/>
    <property type="evidence" value="ECO:0007669"/>
    <property type="project" value="UniProtKB-UniRule"/>
</dbReference>
<keyword evidence="11 12" id="KW-0742">SOS response</keyword>
<keyword evidence="8 12" id="KW-0238">DNA-binding</keyword>
<comment type="similarity">
    <text evidence="1 12 13">Belongs to the peptidase S24 family.</text>
</comment>
<dbReference type="GO" id="GO:0045892">
    <property type="term" value="P:negative regulation of DNA-templated transcription"/>
    <property type="evidence" value="ECO:0007669"/>
    <property type="project" value="UniProtKB-UniRule"/>
</dbReference>
<dbReference type="InterPro" id="IPR039418">
    <property type="entry name" value="LexA-like"/>
</dbReference>
<dbReference type="Gene3D" id="1.10.10.10">
    <property type="entry name" value="Winged helix-like DNA-binding domain superfamily/Winged helix DNA-binding domain"/>
    <property type="match status" value="1"/>
</dbReference>
<dbReference type="InterPro" id="IPR050077">
    <property type="entry name" value="LexA_repressor"/>
</dbReference>
<reference evidence="16" key="1">
    <citation type="submission" date="2019-11" db="EMBL/GenBank/DDBJ databases">
        <authorList>
            <person name="Feng L."/>
        </authorList>
    </citation>
    <scope>NUCLEOTIDE SEQUENCE</scope>
    <source>
        <strain evidence="16">AodontolyticusLFYP35</strain>
    </source>
</reference>
<evidence type="ECO:0000259" key="14">
    <source>
        <dbReference type="Pfam" id="PF00717"/>
    </source>
</evidence>
<evidence type="ECO:0000256" key="1">
    <source>
        <dbReference type="ARBA" id="ARBA00007484"/>
    </source>
</evidence>
<keyword evidence="5 12" id="KW-0378">Hydrolase</keyword>
<dbReference type="InterPro" id="IPR036388">
    <property type="entry name" value="WH-like_DNA-bd_sf"/>
</dbReference>
<dbReference type="HAMAP" id="MF_00015">
    <property type="entry name" value="LexA"/>
    <property type="match status" value="1"/>
</dbReference>
<name>A0A6N2U4F0_9ACTO</name>
<evidence type="ECO:0000256" key="3">
    <source>
        <dbReference type="ARBA" id="ARBA00022705"/>
    </source>
</evidence>
<keyword evidence="10 12" id="KW-0234">DNA repair</keyword>
<sequence length="228" mass="24738">MSSDTELTGRQIEILRLINTEVRRRGFPPSVREIAQIVGLSSPSTVKHHLDTLERLGYLQKVPGLPRALEVSESGRTLLGEKDTKTSSPQEIVTVEIPTGHVDEDASAIPLVGRIAAGAPITAEQAIEDIFQLPTRLTGHGELFMLEVHGDSMVDAGILDGDFVVIRSQSTAINGEFVAAMIDGEATVKEFSRTSDHIWLLPHNQDYAPIPGDDATIMGRVVTVIRSL</sequence>
<evidence type="ECO:0000256" key="6">
    <source>
        <dbReference type="ARBA" id="ARBA00022813"/>
    </source>
</evidence>
<keyword evidence="3 12" id="KW-0235">DNA replication</keyword>
<dbReference type="Pfam" id="PF00717">
    <property type="entry name" value="Peptidase_S24"/>
    <property type="match status" value="1"/>
</dbReference>
<evidence type="ECO:0000256" key="2">
    <source>
        <dbReference type="ARBA" id="ARBA00022491"/>
    </source>
</evidence>
<evidence type="ECO:0000256" key="10">
    <source>
        <dbReference type="ARBA" id="ARBA00023204"/>
    </source>
</evidence>
<keyword evidence="6 12" id="KW-0068">Autocatalytic cleavage</keyword>
<comment type="function">
    <text evidence="12">Represses a number of genes involved in the response to DNA damage (SOS response), including recA and lexA. In the presence of single-stranded DNA, RecA interacts with LexA causing an autocatalytic cleavage which disrupts the DNA-binding part of LexA, leading to derepression of the SOS regulon and eventually DNA repair.</text>
</comment>
<dbReference type="GO" id="GO:0004252">
    <property type="term" value="F:serine-type endopeptidase activity"/>
    <property type="evidence" value="ECO:0007669"/>
    <property type="project" value="UniProtKB-UniRule"/>
</dbReference>
<dbReference type="Pfam" id="PF01726">
    <property type="entry name" value="LexA_DNA_bind"/>
    <property type="match status" value="1"/>
</dbReference>
<comment type="subunit">
    <text evidence="12">Homodimer.</text>
</comment>
<feature type="DNA-binding region" description="H-T-H motif" evidence="12">
    <location>
        <begin position="31"/>
        <end position="51"/>
    </location>
</feature>
<dbReference type="CDD" id="cd06529">
    <property type="entry name" value="S24_LexA-like"/>
    <property type="match status" value="1"/>
</dbReference>
<gene>
    <name evidence="12 16" type="primary">lexA</name>
    <name evidence="16" type="ORF">AOLFYP35_01647</name>
</gene>
<evidence type="ECO:0000256" key="13">
    <source>
        <dbReference type="RuleBase" id="RU003991"/>
    </source>
</evidence>
<evidence type="ECO:0000256" key="11">
    <source>
        <dbReference type="ARBA" id="ARBA00023236"/>
    </source>
</evidence>
<protein>
    <recommendedName>
        <fullName evidence="12">LexA repressor</fullName>
        <ecNumber evidence="12">3.4.21.88</ecNumber>
    </recommendedName>
</protein>
<dbReference type="InterPro" id="IPR036286">
    <property type="entry name" value="LexA/Signal_pep-like_sf"/>
</dbReference>
<evidence type="ECO:0000256" key="7">
    <source>
        <dbReference type="ARBA" id="ARBA00023015"/>
    </source>
</evidence>
<dbReference type="AlphaFoldDB" id="A0A6N2U4F0"/>
<dbReference type="EMBL" id="CACRSM010000003">
    <property type="protein sequence ID" value="VYT12850.1"/>
    <property type="molecule type" value="Genomic_DNA"/>
</dbReference>
<dbReference type="InterPro" id="IPR011991">
    <property type="entry name" value="ArsR-like_HTH"/>
</dbReference>
<proteinExistence type="inferred from homology"/>
<dbReference type="PANTHER" id="PTHR33516">
    <property type="entry name" value="LEXA REPRESSOR"/>
    <property type="match status" value="1"/>
</dbReference>
<dbReference type="EC" id="3.4.21.88" evidence="12"/>
<feature type="domain" description="LexA repressor DNA-binding" evidence="15">
    <location>
        <begin position="5"/>
        <end position="68"/>
    </location>
</feature>
<keyword evidence="4 12" id="KW-0227">DNA damage</keyword>
<dbReference type="InterPro" id="IPR006199">
    <property type="entry name" value="LexA_DNA-bd_dom"/>
</dbReference>
<dbReference type="FunFam" id="2.10.109.10:FF:000001">
    <property type="entry name" value="LexA repressor"/>
    <property type="match status" value="1"/>
</dbReference>
<dbReference type="InterPro" id="IPR006200">
    <property type="entry name" value="LexA"/>
</dbReference>
<keyword evidence="7 12" id="KW-0805">Transcription regulation</keyword>
<dbReference type="InterPro" id="IPR015927">
    <property type="entry name" value="Peptidase_S24_S26A/B/C"/>
</dbReference>
<feature type="domain" description="Peptidase S24/S26A/S26B/S26C" evidence="14">
    <location>
        <begin position="110"/>
        <end position="222"/>
    </location>
</feature>
<feature type="active site" description="For autocatalytic cleavage activity" evidence="12">
    <location>
        <position position="152"/>
    </location>
</feature>
<dbReference type="InterPro" id="IPR036390">
    <property type="entry name" value="WH_DNA-bd_sf"/>
</dbReference>
<dbReference type="PANTHER" id="PTHR33516:SF2">
    <property type="entry name" value="LEXA REPRESSOR-RELATED"/>
    <property type="match status" value="1"/>
</dbReference>